<evidence type="ECO:0000256" key="1">
    <source>
        <dbReference type="SAM" id="Phobius"/>
    </source>
</evidence>
<feature type="transmembrane region" description="Helical" evidence="1">
    <location>
        <begin position="65"/>
        <end position="86"/>
    </location>
</feature>
<reference evidence="2 3" key="1">
    <citation type="submission" date="2017-02" db="EMBL/GenBank/DDBJ databases">
        <authorList>
            <person name="Peterson S.W."/>
        </authorList>
    </citation>
    <scope>NUCLEOTIDE SEQUENCE [LARGE SCALE GENOMIC DNA]</scope>
    <source>
        <strain evidence="2 3">ATCC 17233</strain>
    </source>
</reference>
<dbReference type="Proteomes" id="UP000189857">
    <property type="component" value="Unassembled WGS sequence"/>
</dbReference>
<keyword evidence="1" id="KW-0472">Membrane</keyword>
<dbReference type="RefSeq" id="WP_078787382.1">
    <property type="nucleotide sequence ID" value="NZ_FMTO01000008.1"/>
</dbReference>
<feature type="transmembrane region" description="Helical" evidence="1">
    <location>
        <begin position="37"/>
        <end position="59"/>
    </location>
</feature>
<sequence>MEVKDSVNRAVNNQSLFPITVDKNLEDKFIKKTKSSALVLIPVSIIAVIVMAAIIYVLYNYVGFVRIRFFVIVVFLFPIYAVYNLFSTFGAIKKRDYQFFVGDVLGKTENDNYVIRGLEDQKISVLFGRKEYGPGERVIVARVKDELNLISAD</sequence>
<dbReference type="EMBL" id="FUXA01000009">
    <property type="protein sequence ID" value="SJZ77085.1"/>
    <property type="molecule type" value="Genomic_DNA"/>
</dbReference>
<keyword evidence="1" id="KW-1133">Transmembrane helix</keyword>
<protein>
    <submittedName>
        <fullName evidence="2">Uncharacterized protein</fullName>
    </submittedName>
</protein>
<dbReference type="OrthoDB" id="1851029at2"/>
<keyword evidence="3" id="KW-1185">Reference proteome</keyword>
<evidence type="ECO:0000313" key="2">
    <source>
        <dbReference type="EMBL" id="SJZ77085.1"/>
    </source>
</evidence>
<gene>
    <name evidence="2" type="ORF">SAMN02745110_01537</name>
</gene>
<organism evidence="2 3">
    <name type="scientific">Eubacterium ruminantium</name>
    <dbReference type="NCBI Taxonomy" id="42322"/>
    <lineage>
        <taxon>Bacteria</taxon>
        <taxon>Bacillati</taxon>
        <taxon>Bacillota</taxon>
        <taxon>Clostridia</taxon>
        <taxon>Eubacteriales</taxon>
        <taxon>Eubacteriaceae</taxon>
        <taxon>Eubacterium</taxon>
    </lineage>
</organism>
<name>A0A1T4ND94_9FIRM</name>
<accession>A0A1T4ND94</accession>
<proteinExistence type="predicted"/>
<keyword evidence="1" id="KW-0812">Transmembrane</keyword>
<dbReference type="AlphaFoldDB" id="A0A1T4ND94"/>
<evidence type="ECO:0000313" key="3">
    <source>
        <dbReference type="Proteomes" id="UP000189857"/>
    </source>
</evidence>